<evidence type="ECO:0000313" key="3">
    <source>
        <dbReference type="EMBL" id="QGX04152.1"/>
    </source>
</evidence>
<dbReference type="AlphaFoldDB" id="A0A650GE26"/>
<dbReference type="Pfam" id="PF01464">
    <property type="entry name" value="SLT"/>
    <property type="match status" value="1"/>
</dbReference>
<dbReference type="GO" id="GO:0016020">
    <property type="term" value="C:membrane"/>
    <property type="evidence" value="ECO:0007669"/>
    <property type="project" value="InterPro"/>
</dbReference>
<gene>
    <name evidence="3" type="ORF">BLE401_18555</name>
</gene>
<dbReference type="SUPFAM" id="SSF53955">
    <property type="entry name" value="Lysozyme-like"/>
    <property type="match status" value="1"/>
</dbReference>
<dbReference type="PROSITE" id="PS00922">
    <property type="entry name" value="TRANSGLYCOSYLASE"/>
    <property type="match status" value="1"/>
</dbReference>
<feature type="domain" description="Transglycosylase SLT" evidence="2">
    <location>
        <begin position="6"/>
        <end position="104"/>
    </location>
</feature>
<dbReference type="InterPro" id="IPR008258">
    <property type="entry name" value="Transglycosylase_SLT_dom_1"/>
</dbReference>
<dbReference type="GO" id="GO:0008933">
    <property type="term" value="F:peptidoglycan lytic transglycosylase activity"/>
    <property type="evidence" value="ECO:0007669"/>
    <property type="project" value="InterPro"/>
</dbReference>
<evidence type="ECO:0000313" key="4">
    <source>
        <dbReference type="Proteomes" id="UP000234271"/>
    </source>
</evidence>
<dbReference type="InterPro" id="IPR000189">
    <property type="entry name" value="Transglyc_AS"/>
</dbReference>
<dbReference type="Gene3D" id="1.10.530.10">
    <property type="match status" value="1"/>
</dbReference>
<evidence type="ECO:0000259" key="2">
    <source>
        <dbReference type="Pfam" id="PF01464"/>
    </source>
</evidence>
<dbReference type="CDD" id="cd00254">
    <property type="entry name" value="LT-like"/>
    <property type="match status" value="1"/>
</dbReference>
<keyword evidence="4" id="KW-1185">Reference proteome</keyword>
<proteinExistence type="inferred from homology"/>
<dbReference type="InterPro" id="IPR023346">
    <property type="entry name" value="Lysozyme-like_dom_sf"/>
</dbReference>
<protein>
    <submittedName>
        <fullName evidence="3">Transglycosylase SLT domain-containing protein</fullName>
    </submittedName>
</protein>
<organism evidence="3 4">
    <name type="scientific">Beggiatoa leptomitoformis</name>
    <dbReference type="NCBI Taxonomy" id="288004"/>
    <lineage>
        <taxon>Bacteria</taxon>
        <taxon>Pseudomonadati</taxon>
        <taxon>Pseudomonadota</taxon>
        <taxon>Gammaproteobacteria</taxon>
        <taxon>Thiotrichales</taxon>
        <taxon>Thiotrichaceae</taxon>
        <taxon>Beggiatoa</taxon>
    </lineage>
</organism>
<dbReference type="GO" id="GO:0000270">
    <property type="term" value="P:peptidoglycan metabolic process"/>
    <property type="evidence" value="ECO:0007669"/>
    <property type="project" value="InterPro"/>
</dbReference>
<name>A0A650GE26_9GAMM</name>
<evidence type="ECO:0000256" key="1">
    <source>
        <dbReference type="ARBA" id="ARBA00007734"/>
    </source>
</evidence>
<sequence>MDYDPLIQSAAESSRLEKALLHAVIKVESNYNALAVSPKGATGLMQLMPDTATRFGVADSTNPQENIQAGSRYLRYLLDLFNNDLNLALAAYNAGEGAVMKYGNTIPPYPETQDYVTKVTNLYRQYLLANL</sequence>
<dbReference type="PANTHER" id="PTHR37423:SF2">
    <property type="entry name" value="MEMBRANE-BOUND LYTIC MUREIN TRANSGLYCOSYLASE C"/>
    <property type="match status" value="1"/>
</dbReference>
<dbReference type="Proteomes" id="UP000234271">
    <property type="component" value="Chromosome"/>
</dbReference>
<dbReference type="EMBL" id="CP018889">
    <property type="protein sequence ID" value="QGX04152.1"/>
    <property type="molecule type" value="Genomic_DNA"/>
</dbReference>
<dbReference type="OrthoDB" id="92254at2"/>
<dbReference type="PANTHER" id="PTHR37423">
    <property type="entry name" value="SOLUBLE LYTIC MUREIN TRANSGLYCOSYLASE-RELATED"/>
    <property type="match status" value="1"/>
</dbReference>
<comment type="similarity">
    <text evidence="1">Belongs to the transglycosylase Slt family.</text>
</comment>
<accession>A0A650GE26</accession>
<reference evidence="4" key="1">
    <citation type="submission" date="2016-12" db="EMBL/GenBank/DDBJ databases">
        <title>Complete Genome Sequence of Beggiatoa leptomitiformis D-401.</title>
        <authorList>
            <person name="Fomenkov A."/>
            <person name="Vincze T."/>
            <person name="Grabovich M."/>
            <person name="Anton B.P."/>
            <person name="Dubinina G."/>
            <person name="Orlova M."/>
            <person name="Belousova E."/>
            <person name="Roberts R.J."/>
        </authorList>
    </citation>
    <scope>NUCLEOTIDE SEQUENCE [LARGE SCALE GENOMIC DNA]</scope>
    <source>
        <strain evidence="4">D-401</strain>
    </source>
</reference>